<protein>
    <recommendedName>
        <fullName evidence="4">XRE family transcriptional regulator</fullName>
    </recommendedName>
</protein>
<dbReference type="RefSeq" id="WP_081715491.1">
    <property type="nucleotide sequence ID" value="NZ_AUBJ02000001.1"/>
</dbReference>
<evidence type="ECO:0000256" key="1">
    <source>
        <dbReference type="SAM" id="MobiDB-lite"/>
    </source>
</evidence>
<dbReference type="Proteomes" id="UP000791080">
    <property type="component" value="Unassembled WGS sequence"/>
</dbReference>
<evidence type="ECO:0008006" key="4">
    <source>
        <dbReference type="Google" id="ProtNLM"/>
    </source>
</evidence>
<evidence type="ECO:0000313" key="2">
    <source>
        <dbReference type="EMBL" id="MCP2329731.1"/>
    </source>
</evidence>
<feature type="region of interest" description="Disordered" evidence="1">
    <location>
        <begin position="1"/>
        <end position="32"/>
    </location>
</feature>
<proteinExistence type="predicted"/>
<comment type="caution">
    <text evidence="2">The sequence shown here is derived from an EMBL/GenBank/DDBJ whole genome shotgun (WGS) entry which is preliminary data.</text>
</comment>
<evidence type="ECO:0000313" key="3">
    <source>
        <dbReference type="Proteomes" id="UP000791080"/>
    </source>
</evidence>
<accession>A0ABT1JC59</accession>
<reference evidence="2 3" key="1">
    <citation type="submission" date="2022-06" db="EMBL/GenBank/DDBJ databases">
        <title>Genomic Encyclopedia of Type Strains, Phase I: the one thousand microbial genomes (KMG-I) project.</title>
        <authorList>
            <person name="Kyrpides N."/>
        </authorList>
    </citation>
    <scope>NUCLEOTIDE SEQUENCE [LARGE SCALE GENOMIC DNA]</scope>
    <source>
        <strain evidence="2 3">DSM 43889</strain>
    </source>
</reference>
<name>A0ABT1JC59_ACTCY</name>
<keyword evidence="3" id="KW-1185">Reference proteome</keyword>
<gene>
    <name evidence="2" type="ORF">G443_000001</name>
</gene>
<organism evidence="2 3">
    <name type="scientific">Actinoalloteichus caeruleus DSM 43889</name>
    <dbReference type="NCBI Taxonomy" id="1120930"/>
    <lineage>
        <taxon>Bacteria</taxon>
        <taxon>Bacillati</taxon>
        <taxon>Actinomycetota</taxon>
        <taxon>Actinomycetes</taxon>
        <taxon>Pseudonocardiales</taxon>
        <taxon>Pseudonocardiaceae</taxon>
        <taxon>Actinoalloteichus</taxon>
        <taxon>Actinoalloteichus cyanogriseus</taxon>
    </lineage>
</organism>
<dbReference type="EMBL" id="AUBJ02000001">
    <property type="protein sequence ID" value="MCP2329731.1"/>
    <property type="molecule type" value="Genomic_DNA"/>
</dbReference>
<sequence length="326" mass="35827">MIGATWSTSDQVDGDGTRQTTDRTSPADEPFPSTLRAAIAASGLSLDRIRYRLEQHGHHISVATLSYWQSGRSRPERRESLNALRQLESLLTLPPTALRSLLGPPRPRGRNRRLTIPSIASLWPEVPAVPELLSSFDIRSDTMLERISHHDHYSIGGSGDVRRIRTRQVLRARGEGPDRCLVVFDPERPGLPSLTPHAIRNCRVGRVARSGGTGLVVAELVLPGPLARGATTILEFELRAQPGRPAATRTTECSRRFVAPVREYLLEVSFSPEALPVAPHRFVRPADRRKAPSRSPLTLGPEQCAHVVELDVPPGTVGISWGWPAP</sequence>